<dbReference type="AlphaFoldDB" id="A0AA35SA19"/>
<protein>
    <submittedName>
        <fullName evidence="2">Uncharacterized protein</fullName>
    </submittedName>
</protein>
<gene>
    <name evidence="2" type="ORF">GBAR_LOCUS14489</name>
</gene>
<accession>A0AA35SA19</accession>
<sequence length="21" mass="2540">MHRTEIAEVLPDRVQEPRHLL</sequence>
<feature type="region of interest" description="Disordered" evidence="1">
    <location>
        <begin position="1"/>
        <end position="21"/>
    </location>
</feature>
<reference evidence="2" key="1">
    <citation type="submission" date="2023-03" db="EMBL/GenBank/DDBJ databases">
        <authorList>
            <person name="Steffen K."/>
            <person name="Cardenas P."/>
        </authorList>
    </citation>
    <scope>NUCLEOTIDE SEQUENCE</scope>
</reference>
<comment type="caution">
    <text evidence="2">The sequence shown here is derived from an EMBL/GenBank/DDBJ whole genome shotgun (WGS) entry which is preliminary data.</text>
</comment>
<keyword evidence="3" id="KW-1185">Reference proteome</keyword>
<evidence type="ECO:0000313" key="2">
    <source>
        <dbReference type="EMBL" id="CAI8025022.1"/>
    </source>
</evidence>
<name>A0AA35SA19_GEOBA</name>
<proteinExistence type="predicted"/>
<dbReference type="Proteomes" id="UP001174909">
    <property type="component" value="Unassembled WGS sequence"/>
</dbReference>
<organism evidence="2 3">
    <name type="scientific">Geodia barretti</name>
    <name type="common">Barrett's horny sponge</name>
    <dbReference type="NCBI Taxonomy" id="519541"/>
    <lineage>
        <taxon>Eukaryota</taxon>
        <taxon>Metazoa</taxon>
        <taxon>Porifera</taxon>
        <taxon>Demospongiae</taxon>
        <taxon>Heteroscleromorpha</taxon>
        <taxon>Tetractinellida</taxon>
        <taxon>Astrophorina</taxon>
        <taxon>Geodiidae</taxon>
        <taxon>Geodia</taxon>
    </lineage>
</organism>
<evidence type="ECO:0000256" key="1">
    <source>
        <dbReference type="SAM" id="MobiDB-lite"/>
    </source>
</evidence>
<evidence type="ECO:0000313" key="3">
    <source>
        <dbReference type="Proteomes" id="UP001174909"/>
    </source>
</evidence>
<dbReference type="EMBL" id="CASHTH010002115">
    <property type="protein sequence ID" value="CAI8025022.1"/>
    <property type="molecule type" value="Genomic_DNA"/>
</dbReference>